<name>A0A820MKM5_9BILA</name>
<protein>
    <submittedName>
        <fullName evidence="2">Uncharacterized protein</fullName>
    </submittedName>
</protein>
<feature type="non-terminal residue" evidence="2">
    <location>
        <position position="1"/>
    </location>
</feature>
<dbReference type="Proteomes" id="UP000663836">
    <property type="component" value="Unassembled WGS sequence"/>
</dbReference>
<comment type="caution">
    <text evidence="2">The sequence shown here is derived from an EMBL/GenBank/DDBJ whole genome shotgun (WGS) entry which is preliminary data.</text>
</comment>
<feature type="non-terminal residue" evidence="2">
    <location>
        <position position="65"/>
    </location>
</feature>
<dbReference type="Pfam" id="PF25764">
    <property type="entry name" value="KIF21A_4th"/>
    <property type="match status" value="1"/>
</dbReference>
<feature type="coiled-coil region" evidence="1">
    <location>
        <begin position="21"/>
        <end position="62"/>
    </location>
</feature>
<dbReference type="EMBL" id="CAJOBD010058014">
    <property type="protein sequence ID" value="CAF4373419.1"/>
    <property type="molecule type" value="Genomic_DNA"/>
</dbReference>
<evidence type="ECO:0000313" key="2">
    <source>
        <dbReference type="EMBL" id="CAF4373419.1"/>
    </source>
</evidence>
<evidence type="ECO:0000313" key="3">
    <source>
        <dbReference type="Proteomes" id="UP000663836"/>
    </source>
</evidence>
<organism evidence="2 3">
    <name type="scientific">Rotaria sordida</name>
    <dbReference type="NCBI Taxonomy" id="392033"/>
    <lineage>
        <taxon>Eukaryota</taxon>
        <taxon>Metazoa</taxon>
        <taxon>Spiralia</taxon>
        <taxon>Gnathifera</taxon>
        <taxon>Rotifera</taxon>
        <taxon>Eurotatoria</taxon>
        <taxon>Bdelloidea</taxon>
        <taxon>Philodinida</taxon>
        <taxon>Philodinidae</taxon>
        <taxon>Rotaria</taxon>
    </lineage>
</organism>
<sequence length="65" mass="7737">DVQEEKLLIITTEINAKQKCLEMLENARKRSEIIRQRYEERIKLLSDRIHNAEDEKQVAVTKLNT</sequence>
<dbReference type="AlphaFoldDB" id="A0A820MKM5"/>
<reference evidence="2" key="1">
    <citation type="submission" date="2021-02" db="EMBL/GenBank/DDBJ databases">
        <authorList>
            <person name="Nowell W R."/>
        </authorList>
    </citation>
    <scope>NUCLEOTIDE SEQUENCE</scope>
</reference>
<keyword evidence="1" id="KW-0175">Coiled coil</keyword>
<gene>
    <name evidence="2" type="ORF">JBS370_LOCUS42608</name>
</gene>
<accession>A0A820MKM5</accession>
<evidence type="ECO:0000256" key="1">
    <source>
        <dbReference type="SAM" id="Coils"/>
    </source>
</evidence>
<proteinExistence type="predicted"/>